<comment type="caution">
    <text evidence="1">The sequence shown here is derived from an EMBL/GenBank/DDBJ whole genome shotgun (WGS) entry which is preliminary data.</text>
</comment>
<accession>A0ABP7NF42</accession>
<dbReference type="EMBL" id="BAABDH010000091">
    <property type="protein sequence ID" value="GAA3944852.1"/>
    <property type="molecule type" value="Genomic_DNA"/>
</dbReference>
<dbReference type="RefSeq" id="WP_345115344.1">
    <property type="nucleotide sequence ID" value="NZ_BAABDH010000091.1"/>
</dbReference>
<gene>
    <name evidence="1" type="ORF">GCM10022406_28850</name>
</gene>
<sequence>MDGGLNGITITRTAGGYTEETNVSISPSALVHLRGGVRWQLSNIALLGTLGYGVVADGGRYTYHSHVPPSAALQDVVRLFGPGGVEVSFGFSVGLGR</sequence>
<evidence type="ECO:0000313" key="1">
    <source>
        <dbReference type="EMBL" id="GAA3944852.1"/>
    </source>
</evidence>
<dbReference type="Proteomes" id="UP001499909">
    <property type="component" value="Unassembled WGS sequence"/>
</dbReference>
<keyword evidence="2" id="KW-1185">Reference proteome</keyword>
<reference evidence="2" key="1">
    <citation type="journal article" date="2019" name="Int. J. Syst. Evol. Microbiol.">
        <title>The Global Catalogue of Microorganisms (GCM) 10K type strain sequencing project: providing services to taxonomists for standard genome sequencing and annotation.</title>
        <authorList>
            <consortium name="The Broad Institute Genomics Platform"/>
            <consortium name="The Broad Institute Genome Sequencing Center for Infectious Disease"/>
            <person name="Wu L."/>
            <person name="Ma J."/>
        </authorList>
    </citation>
    <scope>NUCLEOTIDE SEQUENCE [LARGE SCALE GENOMIC DNA]</scope>
    <source>
        <strain evidence="2">JCM 17214</strain>
    </source>
</reference>
<evidence type="ECO:0008006" key="3">
    <source>
        <dbReference type="Google" id="ProtNLM"/>
    </source>
</evidence>
<organism evidence="1 2">
    <name type="scientific">Hymenobacter algoricola</name>
    <dbReference type="NCBI Taxonomy" id="486267"/>
    <lineage>
        <taxon>Bacteria</taxon>
        <taxon>Pseudomonadati</taxon>
        <taxon>Bacteroidota</taxon>
        <taxon>Cytophagia</taxon>
        <taxon>Cytophagales</taxon>
        <taxon>Hymenobacteraceae</taxon>
        <taxon>Hymenobacter</taxon>
    </lineage>
</organism>
<protein>
    <recommendedName>
        <fullName evidence="3">Outer membrane protein beta-barrel domain-containing protein</fullName>
    </recommendedName>
</protein>
<proteinExistence type="predicted"/>
<evidence type="ECO:0000313" key="2">
    <source>
        <dbReference type="Proteomes" id="UP001499909"/>
    </source>
</evidence>
<name>A0ABP7NF42_9BACT</name>